<reference evidence="3 4" key="1">
    <citation type="submission" date="2019-09" db="EMBL/GenBank/DDBJ databases">
        <title>Genome sequence and assembly of Taibaiella sp.</title>
        <authorList>
            <person name="Chhetri G."/>
        </authorList>
    </citation>
    <scope>NUCLEOTIDE SEQUENCE [LARGE SCALE GENOMIC DNA]</scope>
    <source>
        <strain evidence="3 4">KVB11</strain>
    </source>
</reference>
<feature type="domain" description="Signal transduction histidine kinase internal region" evidence="2">
    <location>
        <begin position="201"/>
        <end position="277"/>
    </location>
</feature>
<dbReference type="AlphaFoldDB" id="A0A5M6CM58"/>
<dbReference type="GO" id="GO:0016020">
    <property type="term" value="C:membrane"/>
    <property type="evidence" value="ECO:0007669"/>
    <property type="project" value="InterPro"/>
</dbReference>
<dbReference type="PANTHER" id="PTHR34220">
    <property type="entry name" value="SENSOR HISTIDINE KINASE YPDA"/>
    <property type="match status" value="1"/>
</dbReference>
<keyword evidence="1" id="KW-0812">Transmembrane</keyword>
<keyword evidence="4" id="KW-1185">Reference proteome</keyword>
<dbReference type="InterPro" id="IPR010559">
    <property type="entry name" value="Sig_transdc_His_kin_internal"/>
</dbReference>
<dbReference type="Gene3D" id="3.30.565.10">
    <property type="entry name" value="Histidine kinase-like ATPase, C-terminal domain"/>
    <property type="match status" value="1"/>
</dbReference>
<dbReference type="EMBL" id="VWSH01000002">
    <property type="protein sequence ID" value="KAA5535062.1"/>
    <property type="molecule type" value="Genomic_DNA"/>
</dbReference>
<name>A0A5M6CM58_9BACT</name>
<keyword evidence="1" id="KW-0472">Membrane</keyword>
<feature type="transmembrane region" description="Helical" evidence="1">
    <location>
        <begin position="111"/>
        <end position="134"/>
    </location>
</feature>
<evidence type="ECO:0000313" key="4">
    <source>
        <dbReference type="Proteomes" id="UP000323632"/>
    </source>
</evidence>
<accession>A0A5M6CM58</accession>
<dbReference type="Pfam" id="PF06580">
    <property type="entry name" value="His_kinase"/>
    <property type="match status" value="1"/>
</dbReference>
<keyword evidence="1" id="KW-1133">Transmembrane helix</keyword>
<evidence type="ECO:0000313" key="3">
    <source>
        <dbReference type="EMBL" id="KAA5535062.1"/>
    </source>
</evidence>
<feature type="transmembrane region" description="Helical" evidence="1">
    <location>
        <begin position="154"/>
        <end position="179"/>
    </location>
</feature>
<organism evidence="3 4">
    <name type="scientific">Taibaiella lutea</name>
    <dbReference type="NCBI Taxonomy" id="2608001"/>
    <lineage>
        <taxon>Bacteria</taxon>
        <taxon>Pseudomonadati</taxon>
        <taxon>Bacteroidota</taxon>
        <taxon>Chitinophagia</taxon>
        <taxon>Chitinophagales</taxon>
        <taxon>Chitinophagaceae</taxon>
        <taxon>Taibaiella</taxon>
    </lineage>
</organism>
<dbReference type="RefSeq" id="WP_150032741.1">
    <property type="nucleotide sequence ID" value="NZ_VWSH01000002.1"/>
</dbReference>
<dbReference type="InterPro" id="IPR036890">
    <property type="entry name" value="HATPase_C_sf"/>
</dbReference>
<dbReference type="PANTHER" id="PTHR34220:SF7">
    <property type="entry name" value="SENSOR HISTIDINE KINASE YPDA"/>
    <property type="match status" value="1"/>
</dbReference>
<evidence type="ECO:0000259" key="2">
    <source>
        <dbReference type="Pfam" id="PF06580"/>
    </source>
</evidence>
<proteinExistence type="predicted"/>
<dbReference type="GO" id="GO:0000155">
    <property type="term" value="F:phosphorelay sensor kinase activity"/>
    <property type="evidence" value="ECO:0007669"/>
    <property type="project" value="InterPro"/>
</dbReference>
<protein>
    <submittedName>
        <fullName evidence="3">GHKL domain-containing protein</fullName>
    </submittedName>
</protein>
<feature type="transmembrane region" description="Helical" evidence="1">
    <location>
        <begin position="27"/>
        <end position="46"/>
    </location>
</feature>
<dbReference type="Proteomes" id="UP000323632">
    <property type="component" value="Unassembled WGS sequence"/>
</dbReference>
<gene>
    <name evidence="3" type="ORF">F0919_10725</name>
</gene>
<feature type="transmembrane region" description="Helical" evidence="1">
    <location>
        <begin position="77"/>
        <end position="99"/>
    </location>
</feature>
<evidence type="ECO:0000256" key="1">
    <source>
        <dbReference type="SAM" id="Phobius"/>
    </source>
</evidence>
<sequence>MTKPANISPLKQALSAQRKNLFRNGRFWFHILIWLIAACYLSFEILGDVFDKGVKDGMKTASAQSTVNSVPISSLPAVYICIFTVITAAIMVYSFLLFFIPYARLKKQKRFLWIGLISNAAFWVTIIILTAMMLGLTTTGTHGNIDKQLNKDNLFLSGLISTIFSGIVAGGFFALYYFIDLYDQSRQLFTYKEALTKRIEAETAFLLHQINPHFLFNTLNNIYALLLSQSPDAVFITKELKNMTQYILEDCSKEKVKLTDEITFLKNYINLEKLRNREDQVNIRLIVTGDAEGKEIAPLLLINFLENAFKHGVKAGFNESYVSIVLEIKANKLILQMENSKPPRLETENKSIKEDSGIGIANVKRRLDILYPGRYKLAIQNNPNEYLVLLSIEL</sequence>
<comment type="caution">
    <text evidence="3">The sequence shown here is derived from an EMBL/GenBank/DDBJ whole genome shotgun (WGS) entry which is preliminary data.</text>
</comment>
<dbReference type="InterPro" id="IPR050640">
    <property type="entry name" value="Bact_2-comp_sensor_kinase"/>
</dbReference>